<evidence type="ECO:0000256" key="1">
    <source>
        <dbReference type="SAM" id="Phobius"/>
    </source>
</evidence>
<keyword evidence="1" id="KW-0812">Transmembrane</keyword>
<reference evidence="4" key="1">
    <citation type="submission" date="2016-10" db="EMBL/GenBank/DDBJ databases">
        <authorList>
            <person name="Varghese N."/>
            <person name="Submissions S."/>
        </authorList>
    </citation>
    <scope>NUCLEOTIDE SEQUENCE [LARGE SCALE GENOMIC DNA]</scope>
    <source>
        <strain evidence="4">DSM 22127</strain>
    </source>
</reference>
<dbReference type="PANTHER" id="PTHR43685">
    <property type="entry name" value="GLYCOSYLTRANSFERASE"/>
    <property type="match status" value="1"/>
</dbReference>
<organism evidence="3 4">
    <name type="scientific">Nocardioides scoriae</name>
    <dbReference type="NCBI Taxonomy" id="642780"/>
    <lineage>
        <taxon>Bacteria</taxon>
        <taxon>Bacillati</taxon>
        <taxon>Actinomycetota</taxon>
        <taxon>Actinomycetes</taxon>
        <taxon>Propionibacteriales</taxon>
        <taxon>Nocardioidaceae</taxon>
        <taxon>Nocardioides</taxon>
    </lineage>
</organism>
<dbReference type="EMBL" id="LT629757">
    <property type="protein sequence ID" value="SDR90855.1"/>
    <property type="molecule type" value="Genomic_DNA"/>
</dbReference>
<dbReference type="PANTHER" id="PTHR43685:SF2">
    <property type="entry name" value="GLYCOSYLTRANSFERASE 2-LIKE DOMAIN-CONTAINING PROTEIN"/>
    <property type="match status" value="1"/>
</dbReference>
<dbReference type="InterPro" id="IPR029044">
    <property type="entry name" value="Nucleotide-diphossugar_trans"/>
</dbReference>
<proteinExistence type="predicted"/>
<dbReference type="STRING" id="642780.SAMN04488570_0693"/>
<feature type="transmembrane region" description="Helical" evidence="1">
    <location>
        <begin position="275"/>
        <end position="297"/>
    </location>
</feature>
<keyword evidence="4" id="KW-1185">Reference proteome</keyword>
<keyword evidence="1" id="KW-1133">Transmembrane helix</keyword>
<feature type="domain" description="Glycosyltransferase 2-like" evidence="2">
    <location>
        <begin position="12"/>
        <end position="135"/>
    </location>
</feature>
<feature type="transmembrane region" description="Helical" evidence="1">
    <location>
        <begin position="249"/>
        <end position="269"/>
    </location>
</feature>
<dbReference type="InterPro" id="IPR001173">
    <property type="entry name" value="Glyco_trans_2-like"/>
</dbReference>
<evidence type="ECO:0000259" key="2">
    <source>
        <dbReference type="Pfam" id="PF00535"/>
    </source>
</evidence>
<gene>
    <name evidence="3" type="ORF">SAMN04488570_0693</name>
</gene>
<sequence length="331" mass="35466">MGDRTVVPAPVSVFMAVRDEEADLAASVARVLDQDYPGELEVVLAVAPSKDDTWGEAQRIAAREPRVTVVRNPAGATPHGLNAAIAHAHHDVLVRVDGHAHLPPRYLQDVVELLGSTGAANVGGRMVPEGDGPVSQAVAVTMSSRLGIGGGAFHVGGEAGPQPTVYLGAFRRDALLEVGGYDETFLRAQDWELNHRLRLAGHTVWFDPSLAVTYRPRSSWRSFAHQQFRTGGWRRRVIETHRGTVDPRYLAPPLAVLAILLGLVAGVAAPLLGGWLALGLLVPAAYVGGVGLLGLALGHVRRLPWSVRWRLPLSLAVMHLSWGTGFVLRSS</sequence>
<dbReference type="GO" id="GO:0016740">
    <property type="term" value="F:transferase activity"/>
    <property type="evidence" value="ECO:0007669"/>
    <property type="project" value="UniProtKB-KW"/>
</dbReference>
<dbReference type="Gene3D" id="3.90.550.10">
    <property type="entry name" value="Spore Coat Polysaccharide Biosynthesis Protein SpsA, Chain A"/>
    <property type="match status" value="1"/>
</dbReference>
<protein>
    <submittedName>
        <fullName evidence="3">Glycosyltransferase like family 2</fullName>
    </submittedName>
</protein>
<evidence type="ECO:0000313" key="3">
    <source>
        <dbReference type="EMBL" id="SDR90855.1"/>
    </source>
</evidence>
<dbReference type="Pfam" id="PF00535">
    <property type="entry name" value="Glycos_transf_2"/>
    <property type="match status" value="1"/>
</dbReference>
<keyword evidence="3" id="KW-0808">Transferase</keyword>
<accession>A0A1H1MWL7</accession>
<dbReference type="Proteomes" id="UP000198859">
    <property type="component" value="Chromosome I"/>
</dbReference>
<dbReference type="CDD" id="cd02525">
    <property type="entry name" value="Succinoglycan_BP_ExoA"/>
    <property type="match status" value="1"/>
</dbReference>
<dbReference type="AlphaFoldDB" id="A0A1H1MWL7"/>
<dbReference type="SUPFAM" id="SSF53448">
    <property type="entry name" value="Nucleotide-diphospho-sugar transferases"/>
    <property type="match status" value="1"/>
</dbReference>
<evidence type="ECO:0000313" key="4">
    <source>
        <dbReference type="Proteomes" id="UP000198859"/>
    </source>
</evidence>
<dbReference type="InterPro" id="IPR050834">
    <property type="entry name" value="Glycosyltransf_2"/>
</dbReference>
<name>A0A1H1MWL7_9ACTN</name>
<dbReference type="RefSeq" id="WP_231917030.1">
    <property type="nucleotide sequence ID" value="NZ_LT629757.1"/>
</dbReference>
<keyword evidence="1" id="KW-0472">Membrane</keyword>